<dbReference type="RefSeq" id="WP_154575291.1">
    <property type="nucleotide sequence ID" value="NZ_VUMO01000001.1"/>
</dbReference>
<sequence>MRILDQNNNEITNPNLEKGHLEIEQIVTNHHDAVSASLGKSHIEVVKEYPNGGKDVITVWDEEPVEAKAAYDETETIQRYIPYTEDELNELAEQAEAEHKSRLTPTNSELSDAMVDLAQSVSDNGDGLADLGALVSGLEERITALEGVK</sequence>
<name>A0A7X2T9B6_9FIRM</name>
<comment type="caution">
    <text evidence="1">The sequence shown here is derived from an EMBL/GenBank/DDBJ whole genome shotgun (WGS) entry which is preliminary data.</text>
</comment>
<proteinExistence type="predicted"/>
<organism evidence="1 2">
    <name type="scientific">Pseudoramibacter porci</name>
    <dbReference type="NCBI Taxonomy" id="2606631"/>
    <lineage>
        <taxon>Bacteria</taxon>
        <taxon>Bacillati</taxon>
        <taxon>Bacillota</taxon>
        <taxon>Clostridia</taxon>
        <taxon>Eubacteriales</taxon>
        <taxon>Eubacteriaceae</taxon>
        <taxon>Pseudoramibacter</taxon>
    </lineage>
</organism>
<reference evidence="1 2" key="1">
    <citation type="submission" date="2019-08" db="EMBL/GenBank/DDBJ databases">
        <title>In-depth cultivation of the pig gut microbiome towards novel bacterial diversity and tailored functional studies.</title>
        <authorList>
            <person name="Wylensek D."/>
            <person name="Hitch T.C.A."/>
            <person name="Clavel T."/>
        </authorList>
    </citation>
    <scope>NUCLEOTIDE SEQUENCE [LARGE SCALE GENOMIC DNA]</scope>
    <source>
        <strain evidence="1 2">RF-744-FAT-4</strain>
    </source>
</reference>
<accession>A0A7X2T9B6</accession>
<evidence type="ECO:0000313" key="1">
    <source>
        <dbReference type="EMBL" id="MSS18880.1"/>
    </source>
</evidence>
<dbReference type="EMBL" id="VUMO01000001">
    <property type="protein sequence ID" value="MSS18880.1"/>
    <property type="molecule type" value="Genomic_DNA"/>
</dbReference>
<dbReference type="AlphaFoldDB" id="A0A7X2T9B6"/>
<keyword evidence="2" id="KW-1185">Reference proteome</keyword>
<evidence type="ECO:0000313" key="2">
    <source>
        <dbReference type="Proteomes" id="UP000461754"/>
    </source>
</evidence>
<dbReference type="Proteomes" id="UP000461754">
    <property type="component" value="Unassembled WGS sequence"/>
</dbReference>
<protein>
    <submittedName>
        <fullName evidence="1">Uncharacterized protein</fullName>
    </submittedName>
</protein>
<gene>
    <name evidence="1" type="ORF">FYJ52_00385</name>
</gene>